<dbReference type="InterPro" id="IPR000315">
    <property type="entry name" value="Znf_B-box"/>
</dbReference>
<dbReference type="SUPFAM" id="SSF57850">
    <property type="entry name" value="RING/U-box"/>
    <property type="match status" value="1"/>
</dbReference>
<dbReference type="GO" id="GO:0008270">
    <property type="term" value="F:zinc ion binding"/>
    <property type="evidence" value="ECO:0007669"/>
    <property type="project" value="UniProtKB-KW"/>
</dbReference>
<name>H3CDF7_TETNG</name>
<dbReference type="Ensembl" id="ENSTNIT00000006429.1">
    <property type="protein sequence ID" value="ENSTNIP00000006280.1"/>
    <property type="gene ID" value="ENSTNIG00000003683.1"/>
</dbReference>
<evidence type="ECO:0000256" key="5">
    <source>
        <dbReference type="ARBA" id="ARBA00022859"/>
    </source>
</evidence>
<evidence type="ECO:0000256" key="4">
    <source>
        <dbReference type="ARBA" id="ARBA00022833"/>
    </source>
</evidence>
<dbReference type="SMART" id="SM00184">
    <property type="entry name" value="RING"/>
    <property type="match status" value="1"/>
</dbReference>
<dbReference type="PROSITE" id="PS50188">
    <property type="entry name" value="B302_SPRY"/>
    <property type="match status" value="1"/>
</dbReference>
<dbReference type="Pfam" id="PF00643">
    <property type="entry name" value="zf-B_box"/>
    <property type="match status" value="1"/>
</dbReference>
<evidence type="ECO:0000313" key="11">
    <source>
        <dbReference type="Ensembl" id="ENSTNIP00000006280.1"/>
    </source>
</evidence>
<dbReference type="InterPro" id="IPR001870">
    <property type="entry name" value="B30.2/SPRY"/>
</dbReference>
<feature type="domain" description="B30.2/SPRY" evidence="10">
    <location>
        <begin position="346"/>
        <end position="544"/>
    </location>
</feature>
<evidence type="ECO:0000256" key="6">
    <source>
        <dbReference type="PROSITE-ProRule" id="PRU00024"/>
    </source>
</evidence>
<dbReference type="Gene3D" id="2.60.120.920">
    <property type="match status" value="1"/>
</dbReference>
<keyword evidence="7" id="KW-0175">Coiled coil</keyword>
<sequence>PQRVMASSAVVPEEQFWCAVCQQVLADPVTTPCGHNFCQTCIRQRWDRSQVCQCPTCGRTFRSRPETSVNAAFKELTEAFRNLLVHPPAPPPPGAVVCDVCAAASLQVEAVKSCLVCVTSYCQAHLEPHLRVGSLKLHKLMAPVRNLPERMCEKHERLLEVFCRDEQRCVCRFCTETEHKHHHSVAVEDESAVRKVQIKQTLEEFQQMIQERLSKAEEIQNRLQLSAASAAEDLENCDRLFESLIRSVQERRGDVRAEIRSRQKEAERRAESLIGQLQREAAELQRRTAGLEELLDTEDHLHLLQSTPLLMAPPAWGPWGQLSVHAQPCVGTARRALSEVEETLAKEMDALRKEEMRRMQKYAGDVVLDPDTAHPNILLSADGKQAGRGEPLQTVPDHPKRFDPVICVVARTGFLSGRFYFQVEVGAKTFWDLGVVRESAGRKGMITSTPENGFWTVRLRSGEEYRALDSPSVLLTLPKRPRVIGVFTDYEEGTVSFFDAEDQSHVYTFSGCVFSERILPFLSPGVCDGGRNAAPLVITDPAHH</sequence>
<proteinExistence type="predicted"/>
<organism evidence="11 12">
    <name type="scientific">Tetraodon nigroviridis</name>
    <name type="common">Spotted green pufferfish</name>
    <name type="synonym">Chelonodon nigroviridis</name>
    <dbReference type="NCBI Taxonomy" id="99883"/>
    <lineage>
        <taxon>Eukaryota</taxon>
        <taxon>Metazoa</taxon>
        <taxon>Chordata</taxon>
        <taxon>Craniata</taxon>
        <taxon>Vertebrata</taxon>
        <taxon>Euteleostomi</taxon>
        <taxon>Actinopterygii</taxon>
        <taxon>Neopterygii</taxon>
        <taxon>Teleostei</taxon>
        <taxon>Neoteleostei</taxon>
        <taxon>Acanthomorphata</taxon>
        <taxon>Eupercaria</taxon>
        <taxon>Tetraodontiformes</taxon>
        <taxon>Tetradontoidea</taxon>
        <taxon>Tetraodontidae</taxon>
        <taxon>Tetraodon</taxon>
    </lineage>
</organism>
<reference evidence="12" key="1">
    <citation type="journal article" date="2004" name="Nature">
        <title>Genome duplication in the teleost fish Tetraodon nigroviridis reveals the early vertebrate proto-karyotype.</title>
        <authorList>
            <person name="Jaillon O."/>
            <person name="Aury J.-M."/>
            <person name="Brunet F."/>
            <person name="Petit J.-L."/>
            <person name="Stange-Thomann N."/>
            <person name="Mauceli E."/>
            <person name="Bouneau L."/>
            <person name="Fischer C."/>
            <person name="Ozouf-Costaz C."/>
            <person name="Bernot A."/>
            <person name="Nicaud S."/>
            <person name="Jaffe D."/>
            <person name="Fisher S."/>
            <person name="Lutfalla G."/>
            <person name="Dossat C."/>
            <person name="Segurens B."/>
            <person name="Dasilva C."/>
            <person name="Salanoubat M."/>
            <person name="Levy M."/>
            <person name="Boudet N."/>
            <person name="Castellano S."/>
            <person name="Anthouard V."/>
            <person name="Jubin C."/>
            <person name="Castelli V."/>
            <person name="Katinka M."/>
            <person name="Vacherie B."/>
            <person name="Biemont C."/>
            <person name="Skalli Z."/>
            <person name="Cattolico L."/>
            <person name="Poulain J."/>
            <person name="De Berardinis V."/>
            <person name="Cruaud C."/>
            <person name="Duprat S."/>
            <person name="Brottier P."/>
            <person name="Coutanceau J.-P."/>
            <person name="Gouzy J."/>
            <person name="Parra G."/>
            <person name="Lardier G."/>
            <person name="Chapple C."/>
            <person name="McKernan K.J."/>
            <person name="McEwan P."/>
            <person name="Bosak S."/>
            <person name="Kellis M."/>
            <person name="Volff J.-N."/>
            <person name="Guigo R."/>
            <person name="Zody M.C."/>
            <person name="Mesirov J."/>
            <person name="Lindblad-Toh K."/>
            <person name="Birren B."/>
            <person name="Nusbaum C."/>
            <person name="Kahn D."/>
            <person name="Robinson-Rechavi M."/>
            <person name="Laudet V."/>
            <person name="Schachter V."/>
            <person name="Quetier F."/>
            <person name="Saurin W."/>
            <person name="Scarpelli C."/>
            <person name="Wincker P."/>
            <person name="Lander E.S."/>
            <person name="Weissenbach J."/>
            <person name="Roest Crollius H."/>
        </authorList>
    </citation>
    <scope>NUCLEOTIDE SEQUENCE [LARGE SCALE GENOMIC DNA]</scope>
</reference>
<dbReference type="Pfam" id="PF25600">
    <property type="entry name" value="TRIM_CC"/>
    <property type="match status" value="1"/>
</dbReference>
<reference evidence="11" key="3">
    <citation type="submission" date="2025-09" db="UniProtKB">
        <authorList>
            <consortium name="Ensembl"/>
        </authorList>
    </citation>
    <scope>IDENTIFICATION</scope>
</reference>
<dbReference type="InterPro" id="IPR013083">
    <property type="entry name" value="Znf_RING/FYVE/PHD"/>
</dbReference>
<keyword evidence="12" id="KW-1185">Reference proteome</keyword>
<reference evidence="11" key="2">
    <citation type="submission" date="2025-08" db="UniProtKB">
        <authorList>
            <consortium name="Ensembl"/>
        </authorList>
    </citation>
    <scope>IDENTIFICATION</scope>
</reference>
<dbReference type="Pfam" id="PF13765">
    <property type="entry name" value="PRY"/>
    <property type="match status" value="1"/>
</dbReference>
<feature type="domain" description="B box-type" evidence="9">
    <location>
        <begin position="147"/>
        <end position="187"/>
    </location>
</feature>
<dbReference type="Gene3D" id="3.30.160.60">
    <property type="entry name" value="Classic Zinc Finger"/>
    <property type="match status" value="1"/>
</dbReference>
<dbReference type="PROSITE" id="PS50089">
    <property type="entry name" value="ZF_RING_2"/>
    <property type="match status" value="1"/>
</dbReference>
<dbReference type="SMART" id="SM00449">
    <property type="entry name" value="SPRY"/>
    <property type="match status" value="1"/>
</dbReference>
<keyword evidence="1" id="KW-0399">Innate immunity</keyword>
<evidence type="ECO:0000256" key="7">
    <source>
        <dbReference type="SAM" id="Coils"/>
    </source>
</evidence>
<dbReference type="SUPFAM" id="SSF49899">
    <property type="entry name" value="Concanavalin A-like lectins/glucanases"/>
    <property type="match status" value="1"/>
</dbReference>
<dbReference type="Pfam" id="PF13923">
    <property type="entry name" value="zf-C3HC4_2"/>
    <property type="match status" value="1"/>
</dbReference>
<dbReference type="InterPro" id="IPR001841">
    <property type="entry name" value="Znf_RING"/>
</dbReference>
<evidence type="ECO:0000259" key="10">
    <source>
        <dbReference type="PROSITE" id="PS50188"/>
    </source>
</evidence>
<evidence type="ECO:0000313" key="12">
    <source>
        <dbReference type="Proteomes" id="UP000007303"/>
    </source>
</evidence>
<dbReference type="InParanoid" id="H3CDF7"/>
<dbReference type="PANTHER" id="PTHR25465">
    <property type="entry name" value="B-BOX DOMAIN CONTAINING"/>
    <property type="match status" value="1"/>
</dbReference>
<accession>H3CDF7</accession>
<evidence type="ECO:0000256" key="2">
    <source>
        <dbReference type="ARBA" id="ARBA00022723"/>
    </source>
</evidence>
<dbReference type="InterPro" id="IPR006574">
    <property type="entry name" value="PRY"/>
</dbReference>
<dbReference type="SMART" id="SM00589">
    <property type="entry name" value="PRY"/>
    <property type="match status" value="1"/>
</dbReference>
<dbReference type="PRINTS" id="PR01407">
    <property type="entry name" value="BUTYPHLNCDUF"/>
</dbReference>
<dbReference type="InterPro" id="IPR017907">
    <property type="entry name" value="Znf_RING_CS"/>
</dbReference>
<dbReference type="FunFam" id="2.60.120.920:FF:000004">
    <property type="entry name" value="Butyrophilin subfamily 1 member A1"/>
    <property type="match status" value="1"/>
</dbReference>
<dbReference type="InterPro" id="IPR051051">
    <property type="entry name" value="E3_ubiq-ligase_TRIM/RNF"/>
</dbReference>
<dbReference type="FunCoup" id="H3CDF7">
    <property type="interactions" value="590"/>
</dbReference>
<dbReference type="PROSITE" id="PS50119">
    <property type="entry name" value="ZF_BBOX"/>
    <property type="match status" value="1"/>
</dbReference>
<dbReference type="GeneTree" id="ENSGT00940000165823"/>
<keyword evidence="5" id="KW-0391">Immunity</keyword>
<evidence type="ECO:0000259" key="9">
    <source>
        <dbReference type="PROSITE" id="PS50119"/>
    </source>
</evidence>
<evidence type="ECO:0000259" key="8">
    <source>
        <dbReference type="PROSITE" id="PS50089"/>
    </source>
</evidence>
<keyword evidence="3 6" id="KW-0863">Zinc-finger</keyword>
<feature type="domain" description="RING-type" evidence="8">
    <location>
        <begin position="18"/>
        <end position="57"/>
    </location>
</feature>
<keyword evidence="4" id="KW-0862">Zinc</keyword>
<dbReference type="Gene3D" id="4.10.830.40">
    <property type="match status" value="1"/>
</dbReference>
<evidence type="ECO:0000256" key="1">
    <source>
        <dbReference type="ARBA" id="ARBA00022588"/>
    </source>
</evidence>
<dbReference type="Gene3D" id="3.30.40.10">
    <property type="entry name" value="Zinc/RING finger domain, C3HC4 (zinc finger)"/>
    <property type="match status" value="1"/>
</dbReference>
<dbReference type="CDD" id="cd19769">
    <property type="entry name" value="Bbox2_TRIM16-like"/>
    <property type="match status" value="1"/>
</dbReference>
<dbReference type="HOGENOM" id="CLU_013137_0_1_1"/>
<dbReference type="InterPro" id="IPR003879">
    <property type="entry name" value="Butyrophylin_SPRY"/>
</dbReference>
<dbReference type="InterPro" id="IPR058030">
    <property type="entry name" value="TRIM8/14/16/25/29/45/65_CC"/>
</dbReference>
<dbReference type="InterPro" id="IPR013320">
    <property type="entry name" value="ConA-like_dom_sf"/>
</dbReference>
<dbReference type="OMA" id="RIYPELC"/>
<dbReference type="CDD" id="cd13733">
    <property type="entry name" value="SPRY_PRY_C-I_1"/>
    <property type="match status" value="1"/>
</dbReference>
<dbReference type="GO" id="GO:0045087">
    <property type="term" value="P:innate immune response"/>
    <property type="evidence" value="ECO:0007669"/>
    <property type="project" value="UniProtKB-KW"/>
</dbReference>
<evidence type="ECO:0000256" key="3">
    <source>
        <dbReference type="ARBA" id="ARBA00022771"/>
    </source>
</evidence>
<dbReference type="SUPFAM" id="SSF57845">
    <property type="entry name" value="B-box zinc-binding domain"/>
    <property type="match status" value="1"/>
</dbReference>
<dbReference type="Proteomes" id="UP000007303">
    <property type="component" value="Unassembled WGS sequence"/>
</dbReference>
<dbReference type="GO" id="GO:0005737">
    <property type="term" value="C:cytoplasm"/>
    <property type="evidence" value="ECO:0007669"/>
    <property type="project" value="UniProtKB-ARBA"/>
</dbReference>
<feature type="coiled-coil region" evidence="7">
    <location>
        <begin position="256"/>
        <end position="294"/>
    </location>
</feature>
<dbReference type="Pfam" id="PF00622">
    <property type="entry name" value="SPRY"/>
    <property type="match status" value="1"/>
</dbReference>
<protein>
    <submittedName>
        <fullName evidence="11">Uncharacterized protein</fullName>
    </submittedName>
</protein>
<dbReference type="InterPro" id="IPR003877">
    <property type="entry name" value="SPRY_dom"/>
</dbReference>
<dbReference type="InterPro" id="IPR043136">
    <property type="entry name" value="B30.2/SPRY_sf"/>
</dbReference>
<dbReference type="AlphaFoldDB" id="H3CDF7"/>
<dbReference type="PANTHER" id="PTHR25465:SF32">
    <property type="entry name" value="BLOODTHIRSTY-RELATED GENE FAMILY, MEMBER 16 ISOFORM X1-RELATED"/>
    <property type="match status" value="1"/>
</dbReference>
<dbReference type="PROSITE" id="PS00518">
    <property type="entry name" value="ZF_RING_1"/>
    <property type="match status" value="1"/>
</dbReference>
<keyword evidence="2" id="KW-0479">Metal-binding</keyword>